<dbReference type="KEGG" id="rjg:CCGE525_35540"/>
<sequence>MNPKPFVSHCIASKPSRARRAVLKIGSRNLQHLFLASAVADPNTLLEMPGDITNRIQMQMPVIADDKALALSVQGCFRQKEWPSFGIFRKMRWGT</sequence>
<geneLocation type="plasmid" evidence="2">
    <name>prccge525b</name>
</geneLocation>
<keyword evidence="2" id="KW-1185">Reference proteome</keyword>
<evidence type="ECO:0000313" key="2">
    <source>
        <dbReference type="Proteomes" id="UP000282195"/>
    </source>
</evidence>
<evidence type="ECO:0000313" key="1">
    <source>
        <dbReference type="EMBL" id="AYG64109.1"/>
    </source>
</evidence>
<name>A0A387FZM2_9HYPH</name>
<accession>A0A387FZM2</accession>
<dbReference type="AlphaFoldDB" id="A0A387FZM2"/>
<proteinExistence type="predicted"/>
<reference evidence="1 2" key="1">
    <citation type="submission" date="2018-10" db="EMBL/GenBank/DDBJ databases">
        <title>Rhizobium etli, R. leguminosarum and a new Rhizobium genospecies from Phaseolus dumosus.</title>
        <authorList>
            <person name="Ramirez-Puebla S.T."/>
            <person name="Rogel-Hernandez M.A."/>
            <person name="Guerrero G."/>
            <person name="Ormeno-Orrillo E."/>
            <person name="Martinez-Romero J.C."/>
            <person name="Negrete-Yankelevich S."/>
            <person name="Martinez-Romero E."/>
        </authorList>
    </citation>
    <scope>NUCLEOTIDE SEQUENCE [LARGE SCALE GENOMIC DNA]</scope>
    <source>
        <strain evidence="1 2">CCGE525</strain>
        <plasmid evidence="2">prccge525b</plasmid>
    </source>
</reference>
<keyword evidence="1" id="KW-0614">Plasmid</keyword>
<gene>
    <name evidence="1" type="ORF">CCGE525_35540</name>
</gene>
<dbReference type="Proteomes" id="UP000282195">
    <property type="component" value="Plasmid pRCCGE525b"/>
</dbReference>
<protein>
    <submittedName>
        <fullName evidence="1">Uncharacterized protein</fullName>
    </submittedName>
</protein>
<organism evidence="1 2">
    <name type="scientific">Rhizobium jaguaris</name>
    <dbReference type="NCBI Taxonomy" id="1312183"/>
    <lineage>
        <taxon>Bacteria</taxon>
        <taxon>Pseudomonadati</taxon>
        <taxon>Pseudomonadota</taxon>
        <taxon>Alphaproteobacteria</taxon>
        <taxon>Hyphomicrobiales</taxon>
        <taxon>Rhizobiaceae</taxon>
        <taxon>Rhizobium/Agrobacterium group</taxon>
        <taxon>Rhizobium</taxon>
    </lineage>
</organism>
<dbReference type="EMBL" id="CP032696">
    <property type="protein sequence ID" value="AYG64109.1"/>
    <property type="molecule type" value="Genomic_DNA"/>
</dbReference>